<accession>A0A0E9SRR4</accession>
<reference evidence="1" key="1">
    <citation type="submission" date="2014-11" db="EMBL/GenBank/DDBJ databases">
        <authorList>
            <person name="Amaro Gonzalez C."/>
        </authorList>
    </citation>
    <scope>NUCLEOTIDE SEQUENCE</scope>
</reference>
<protein>
    <submittedName>
        <fullName evidence="1">Uncharacterized protein</fullName>
    </submittedName>
</protein>
<organism evidence="1">
    <name type="scientific">Anguilla anguilla</name>
    <name type="common">European freshwater eel</name>
    <name type="synonym">Muraena anguilla</name>
    <dbReference type="NCBI Taxonomy" id="7936"/>
    <lineage>
        <taxon>Eukaryota</taxon>
        <taxon>Metazoa</taxon>
        <taxon>Chordata</taxon>
        <taxon>Craniata</taxon>
        <taxon>Vertebrata</taxon>
        <taxon>Euteleostomi</taxon>
        <taxon>Actinopterygii</taxon>
        <taxon>Neopterygii</taxon>
        <taxon>Teleostei</taxon>
        <taxon>Anguilliformes</taxon>
        <taxon>Anguillidae</taxon>
        <taxon>Anguilla</taxon>
    </lineage>
</organism>
<name>A0A0E9SRR4_ANGAN</name>
<proteinExistence type="predicted"/>
<dbReference type="AlphaFoldDB" id="A0A0E9SRR4"/>
<evidence type="ECO:0000313" key="1">
    <source>
        <dbReference type="EMBL" id="JAH44054.1"/>
    </source>
</evidence>
<reference evidence="1" key="2">
    <citation type="journal article" date="2015" name="Fish Shellfish Immunol.">
        <title>Early steps in the European eel (Anguilla anguilla)-Vibrio vulnificus interaction in the gills: Role of the RtxA13 toxin.</title>
        <authorList>
            <person name="Callol A."/>
            <person name="Pajuelo D."/>
            <person name="Ebbesson L."/>
            <person name="Teles M."/>
            <person name="MacKenzie S."/>
            <person name="Amaro C."/>
        </authorList>
    </citation>
    <scope>NUCLEOTIDE SEQUENCE</scope>
</reference>
<sequence>MNTAALLGTNYTEHFHSKYSTQLTAKSPKTQKYRNWLFLLHH</sequence>
<dbReference type="EMBL" id="GBXM01064523">
    <property type="protein sequence ID" value="JAH44054.1"/>
    <property type="molecule type" value="Transcribed_RNA"/>
</dbReference>